<organism evidence="7 8">
    <name type="scientific">Alteromonas pelagimontana</name>
    <dbReference type="NCBI Taxonomy" id="1858656"/>
    <lineage>
        <taxon>Bacteria</taxon>
        <taxon>Pseudomonadati</taxon>
        <taxon>Pseudomonadota</taxon>
        <taxon>Gammaproteobacteria</taxon>
        <taxon>Alteromonadales</taxon>
        <taxon>Alteromonadaceae</taxon>
        <taxon>Alteromonas/Salinimonas group</taxon>
        <taxon>Alteromonas</taxon>
    </lineage>
</organism>
<dbReference type="Proteomes" id="UP000219285">
    <property type="component" value="Chromosome"/>
</dbReference>
<protein>
    <recommendedName>
        <fullName evidence="6">SURF1-like protein</fullName>
    </recommendedName>
</protein>
<keyword evidence="8" id="KW-1185">Reference proteome</keyword>
<keyword evidence="4 6" id="KW-1133">Transmembrane helix</keyword>
<keyword evidence="5 6" id="KW-0472">Membrane</keyword>
<feature type="transmembrane region" description="Helical" evidence="6">
    <location>
        <begin position="212"/>
        <end position="233"/>
    </location>
</feature>
<evidence type="ECO:0000313" key="8">
    <source>
        <dbReference type="Proteomes" id="UP000219285"/>
    </source>
</evidence>
<evidence type="ECO:0000256" key="2">
    <source>
        <dbReference type="ARBA" id="ARBA00007165"/>
    </source>
</evidence>
<evidence type="ECO:0000313" key="7">
    <source>
        <dbReference type="EMBL" id="QJR80858.1"/>
    </source>
</evidence>
<reference evidence="8" key="1">
    <citation type="submission" date="2014-12" db="EMBL/GenBank/DDBJ databases">
        <title>Complete genome sequence of a multi-drug resistant Klebsiella pneumoniae.</title>
        <authorList>
            <person name="Hua X."/>
            <person name="Chen Q."/>
            <person name="Li X."/>
            <person name="Feng Y."/>
            <person name="Ruan Z."/>
            <person name="Yu Y."/>
        </authorList>
    </citation>
    <scope>NUCLEOTIDE SEQUENCE [LARGE SCALE GENOMIC DNA]</scope>
    <source>
        <strain evidence="8">5.12</strain>
    </source>
</reference>
<keyword evidence="3 6" id="KW-0812">Transmembrane</keyword>
<evidence type="ECO:0000256" key="3">
    <source>
        <dbReference type="ARBA" id="ARBA00022692"/>
    </source>
</evidence>
<accession>A0A6M4MDE7</accession>
<dbReference type="CDD" id="cd06662">
    <property type="entry name" value="SURF1"/>
    <property type="match status" value="1"/>
</dbReference>
<proteinExistence type="inferred from homology"/>
<evidence type="ECO:0000256" key="1">
    <source>
        <dbReference type="ARBA" id="ARBA00004370"/>
    </source>
</evidence>
<reference evidence="7 8" key="2">
    <citation type="submission" date="2020-04" db="EMBL/GenBank/DDBJ databases">
        <title>Complete genome sequence of Alteromonas pelagimontana 5.12T.</title>
        <authorList>
            <person name="Sinha R.K."/>
            <person name="Krishnan K.P."/>
            <person name="Kurian J.P."/>
        </authorList>
    </citation>
    <scope>NUCLEOTIDE SEQUENCE [LARGE SCALE GENOMIC DNA]</scope>
    <source>
        <strain evidence="7 8">5.12</strain>
    </source>
</reference>
<keyword evidence="6" id="KW-1003">Cell membrane</keyword>
<gene>
    <name evidence="7" type="ORF">CA267_008730</name>
</gene>
<evidence type="ECO:0000256" key="6">
    <source>
        <dbReference type="RuleBase" id="RU363076"/>
    </source>
</evidence>
<dbReference type="EMBL" id="CP052766">
    <property type="protein sequence ID" value="QJR80858.1"/>
    <property type="molecule type" value="Genomic_DNA"/>
</dbReference>
<comment type="similarity">
    <text evidence="2 6">Belongs to the SURF1 family.</text>
</comment>
<dbReference type="GO" id="GO:0005886">
    <property type="term" value="C:plasma membrane"/>
    <property type="evidence" value="ECO:0007669"/>
    <property type="project" value="UniProtKB-SubCell"/>
</dbReference>
<dbReference type="InterPro" id="IPR002994">
    <property type="entry name" value="Surf1/Shy1"/>
</dbReference>
<dbReference type="KEGG" id="apel:CA267_008730"/>
<dbReference type="PANTHER" id="PTHR23427">
    <property type="entry name" value="SURFEIT LOCUS PROTEIN"/>
    <property type="match status" value="1"/>
</dbReference>
<evidence type="ECO:0000256" key="4">
    <source>
        <dbReference type="ARBA" id="ARBA00022989"/>
    </source>
</evidence>
<feature type="transmembrane region" description="Helical" evidence="6">
    <location>
        <begin position="12"/>
        <end position="32"/>
    </location>
</feature>
<dbReference type="RefSeq" id="WP_083638245.1">
    <property type="nucleotide sequence ID" value="NZ_CP052766.1"/>
</dbReference>
<dbReference type="InterPro" id="IPR045214">
    <property type="entry name" value="Surf1/Surf4"/>
</dbReference>
<comment type="subcellular location">
    <subcellularLocation>
        <location evidence="6">Cell membrane</location>
        <topology evidence="6">Multi-pass membrane protein</topology>
    </subcellularLocation>
    <subcellularLocation>
        <location evidence="1">Membrane</location>
    </subcellularLocation>
</comment>
<dbReference type="PROSITE" id="PS50895">
    <property type="entry name" value="SURF1"/>
    <property type="match status" value="1"/>
</dbReference>
<evidence type="ECO:0000256" key="5">
    <source>
        <dbReference type="ARBA" id="ARBA00023136"/>
    </source>
</evidence>
<name>A0A6M4MDE7_9ALTE</name>
<feature type="transmembrane region" description="Helical" evidence="6">
    <location>
        <begin position="180"/>
        <end position="200"/>
    </location>
</feature>
<dbReference type="Pfam" id="PF02104">
    <property type="entry name" value="SURF1"/>
    <property type="match status" value="1"/>
</dbReference>
<dbReference type="AlphaFoldDB" id="A0A6M4MDE7"/>
<dbReference type="PANTHER" id="PTHR23427:SF2">
    <property type="entry name" value="SURFEIT LOCUS PROTEIN 1"/>
    <property type="match status" value="1"/>
</dbReference>
<sequence length="238" mass="26154">MMTQTGSTRPLFAISIAAVAVIGMVALGLWQLERMRQKEERLTSIAQKQQNGTVALAALDPVSEDIRDYSVTFQGVPHPEMTMLLDNQIEKSQVGFDVIVPVQTAQGWLLVNWGWVAANKSRMTLPTTQIEANANNFSGIIMVPENNPLVRETAAPNATFPAVIQQLDLNFIGELTGQTLLPFVIQLNAPASASFVRTWAPVVMPPEKHFAYAIQWFALAIAAASVTYFVVFARNKKV</sequence>
<dbReference type="OrthoDB" id="9789940at2"/>